<feature type="region of interest" description="Disordered" evidence="2">
    <location>
        <begin position="97"/>
        <end position="123"/>
    </location>
</feature>
<evidence type="ECO:0000256" key="1">
    <source>
        <dbReference type="PROSITE-ProRule" id="PRU00047"/>
    </source>
</evidence>
<dbReference type="InterPro" id="IPR036875">
    <property type="entry name" value="Znf_CCHC_sf"/>
</dbReference>
<feature type="compositionally biased region" description="Basic and acidic residues" evidence="2">
    <location>
        <begin position="97"/>
        <end position="111"/>
    </location>
</feature>
<dbReference type="OrthoDB" id="1719899at2759"/>
<dbReference type="Pfam" id="PF00098">
    <property type="entry name" value="zf-CCHC"/>
    <property type="match status" value="1"/>
</dbReference>
<dbReference type="EMBL" id="QJKJ01003568">
    <property type="protein sequence ID" value="RDX97822.1"/>
    <property type="molecule type" value="Genomic_DNA"/>
</dbReference>
<dbReference type="Gene3D" id="4.10.60.10">
    <property type="entry name" value="Zinc finger, CCHC-type"/>
    <property type="match status" value="1"/>
</dbReference>
<evidence type="ECO:0000313" key="5">
    <source>
        <dbReference type="Proteomes" id="UP000257109"/>
    </source>
</evidence>
<gene>
    <name evidence="4" type="ORF">CR513_19372</name>
</gene>
<dbReference type="InterPro" id="IPR001878">
    <property type="entry name" value="Znf_CCHC"/>
</dbReference>
<protein>
    <recommendedName>
        <fullName evidence="3">CCHC-type domain-containing protein</fullName>
    </recommendedName>
</protein>
<feature type="domain" description="CCHC-type" evidence="3">
    <location>
        <begin position="74"/>
        <end position="90"/>
    </location>
</feature>
<dbReference type="PANTHER" id="PTHR35046:SF9">
    <property type="entry name" value="RNA-DIRECTED DNA POLYMERASE"/>
    <property type="match status" value="1"/>
</dbReference>
<dbReference type="GO" id="GO:0008270">
    <property type="term" value="F:zinc ion binding"/>
    <property type="evidence" value="ECO:0007669"/>
    <property type="project" value="UniProtKB-KW"/>
</dbReference>
<comment type="caution">
    <text evidence="4">The sequence shown here is derived from an EMBL/GenBank/DDBJ whole genome shotgun (WGS) entry which is preliminary data.</text>
</comment>
<keyword evidence="5" id="KW-1185">Reference proteome</keyword>
<sequence>MARFHYGLNREIQDVVELQNYGTLGELVHQAMKLRRRSASKRSIIGSSSWNAKDTDEEKVPQKCSITLRANNIKCFKCLGKGHIASQCPNRRAMIMRDDSEVASDSSHEETSTSSDLESCSDDSYFEGDLLMVKRLMGS</sequence>
<evidence type="ECO:0000313" key="4">
    <source>
        <dbReference type="EMBL" id="RDX97822.1"/>
    </source>
</evidence>
<keyword evidence="1" id="KW-0863">Zinc-finger</keyword>
<dbReference type="SMART" id="SM00343">
    <property type="entry name" value="ZnF_C2HC"/>
    <property type="match status" value="1"/>
</dbReference>
<dbReference type="PANTHER" id="PTHR35046">
    <property type="entry name" value="ZINC KNUCKLE (CCHC-TYPE) FAMILY PROTEIN"/>
    <property type="match status" value="1"/>
</dbReference>
<evidence type="ECO:0000256" key="2">
    <source>
        <dbReference type="SAM" id="MobiDB-lite"/>
    </source>
</evidence>
<name>A0A371H4R9_MUCPR</name>
<reference evidence="4" key="1">
    <citation type="submission" date="2018-05" db="EMBL/GenBank/DDBJ databases">
        <title>Draft genome of Mucuna pruriens seed.</title>
        <authorList>
            <person name="Nnadi N.E."/>
            <person name="Vos R."/>
            <person name="Hasami M.H."/>
            <person name="Devisetty U.K."/>
            <person name="Aguiy J.C."/>
        </authorList>
    </citation>
    <scope>NUCLEOTIDE SEQUENCE [LARGE SCALE GENOMIC DNA]</scope>
    <source>
        <strain evidence="4">JCA_2017</strain>
    </source>
</reference>
<dbReference type="PROSITE" id="PS50158">
    <property type="entry name" value="ZF_CCHC"/>
    <property type="match status" value="1"/>
</dbReference>
<dbReference type="SUPFAM" id="SSF57756">
    <property type="entry name" value="Retrovirus zinc finger-like domains"/>
    <property type="match status" value="1"/>
</dbReference>
<organism evidence="4 5">
    <name type="scientific">Mucuna pruriens</name>
    <name type="common">Velvet bean</name>
    <name type="synonym">Dolichos pruriens</name>
    <dbReference type="NCBI Taxonomy" id="157652"/>
    <lineage>
        <taxon>Eukaryota</taxon>
        <taxon>Viridiplantae</taxon>
        <taxon>Streptophyta</taxon>
        <taxon>Embryophyta</taxon>
        <taxon>Tracheophyta</taxon>
        <taxon>Spermatophyta</taxon>
        <taxon>Magnoliopsida</taxon>
        <taxon>eudicotyledons</taxon>
        <taxon>Gunneridae</taxon>
        <taxon>Pentapetalae</taxon>
        <taxon>rosids</taxon>
        <taxon>fabids</taxon>
        <taxon>Fabales</taxon>
        <taxon>Fabaceae</taxon>
        <taxon>Papilionoideae</taxon>
        <taxon>50 kb inversion clade</taxon>
        <taxon>NPAAA clade</taxon>
        <taxon>indigoferoid/millettioid clade</taxon>
        <taxon>Phaseoleae</taxon>
        <taxon>Mucuna</taxon>
    </lineage>
</organism>
<feature type="non-terminal residue" evidence="4">
    <location>
        <position position="1"/>
    </location>
</feature>
<dbReference type="Proteomes" id="UP000257109">
    <property type="component" value="Unassembled WGS sequence"/>
</dbReference>
<accession>A0A371H4R9</accession>
<dbReference type="AlphaFoldDB" id="A0A371H4R9"/>
<evidence type="ECO:0000259" key="3">
    <source>
        <dbReference type="PROSITE" id="PS50158"/>
    </source>
</evidence>
<keyword evidence="1" id="KW-0862">Zinc</keyword>
<keyword evidence="1" id="KW-0479">Metal-binding</keyword>
<dbReference type="GO" id="GO:0003676">
    <property type="term" value="F:nucleic acid binding"/>
    <property type="evidence" value="ECO:0007669"/>
    <property type="project" value="InterPro"/>
</dbReference>
<proteinExistence type="predicted"/>